<reference evidence="1" key="1">
    <citation type="submission" date="2020-10" db="EMBL/GenBank/DDBJ databases">
        <title>Genome Sequence of ESBL Producing Zambian Clinical Strains.</title>
        <authorList>
            <person name="Shawa M."/>
            <person name="Furuta Y."/>
            <person name="Simbotwe M."/>
            <person name="Mulenga E."/>
            <person name="Mubanga M."/>
            <person name="Mulenga G."/>
            <person name="Kaile C."/>
            <person name="Zorigt T."/>
            <person name="Hang'ombe B."/>
            <person name="Higashi H."/>
        </authorList>
    </citation>
    <scope>NUCLEOTIDE SEQUENCE</scope>
    <source>
        <strain evidence="1">Zam_UTH_09</strain>
    </source>
</reference>
<name>A0A919LWR7_KLEPN</name>
<evidence type="ECO:0000313" key="2">
    <source>
        <dbReference type="Proteomes" id="UP000655094"/>
    </source>
</evidence>
<organism evidence="1 2">
    <name type="scientific">Klebsiella pneumoniae</name>
    <dbReference type="NCBI Taxonomy" id="573"/>
    <lineage>
        <taxon>Bacteria</taxon>
        <taxon>Pseudomonadati</taxon>
        <taxon>Pseudomonadota</taxon>
        <taxon>Gammaproteobacteria</taxon>
        <taxon>Enterobacterales</taxon>
        <taxon>Enterobacteriaceae</taxon>
        <taxon>Klebsiella/Raoultella group</taxon>
        <taxon>Klebsiella</taxon>
        <taxon>Klebsiella pneumoniae complex</taxon>
    </lineage>
</organism>
<evidence type="ECO:0000313" key="1">
    <source>
        <dbReference type="EMBL" id="GHK50667.1"/>
    </source>
</evidence>
<dbReference type="Proteomes" id="UP000655094">
    <property type="component" value="Unassembled WGS sequence"/>
</dbReference>
<dbReference type="EMBL" id="BNFF01000001">
    <property type="protein sequence ID" value="GHK50667.1"/>
    <property type="molecule type" value="Genomic_DNA"/>
</dbReference>
<sequence>MVLAAFVLTVTPELLRGFDEYRVLLFGVLMVMMMIWRPRGWCAPAAAGLRCEKESRHDRQHLTR</sequence>
<accession>A0A919LWR7</accession>
<proteinExistence type="predicted"/>
<comment type="caution">
    <text evidence="1">The sequence shown here is derived from an EMBL/GenBank/DDBJ whole genome shotgun (WGS) entry which is preliminary data.</text>
</comment>
<dbReference type="AlphaFoldDB" id="A0A919LWR7"/>
<protein>
    <submittedName>
        <fullName evidence="1">Uncharacterized protein</fullName>
    </submittedName>
</protein>
<gene>
    <name evidence="1" type="ORF">KPZU09_04030</name>
</gene>